<gene>
    <name evidence="2" type="ORF">F7725_018498</name>
</gene>
<evidence type="ECO:0000256" key="1">
    <source>
        <dbReference type="SAM" id="MobiDB-lite"/>
    </source>
</evidence>
<sequence length="151" mass="17213">MGGNRSASCSSPDTEPDSRCSAALLHAFCDTRASIRESSRRTWPQHTIFPQHCKVSQLNAHPPQHGQEGGAAGGARTPQSLREHFPLRPYVHAPQLPRWKRQELRQQRQTREEPFRSLQQRAQNLFQHQRPSVTGQSLFCVSHLHKTHINT</sequence>
<accession>A0A7J5XSD6</accession>
<keyword evidence="3" id="KW-1185">Reference proteome</keyword>
<name>A0A7J5XSD6_DISMA</name>
<evidence type="ECO:0000313" key="3">
    <source>
        <dbReference type="Proteomes" id="UP000518266"/>
    </source>
</evidence>
<feature type="region of interest" description="Disordered" evidence="1">
    <location>
        <begin position="55"/>
        <end position="82"/>
    </location>
</feature>
<protein>
    <submittedName>
        <fullName evidence="2">Uncharacterized protein</fullName>
    </submittedName>
</protein>
<proteinExistence type="predicted"/>
<reference evidence="2 3" key="1">
    <citation type="submission" date="2020-03" db="EMBL/GenBank/DDBJ databases">
        <title>Dissostichus mawsoni Genome sequencing and assembly.</title>
        <authorList>
            <person name="Park H."/>
        </authorList>
    </citation>
    <scope>NUCLEOTIDE SEQUENCE [LARGE SCALE GENOMIC DNA]</scope>
    <source>
        <strain evidence="2">DM0001</strain>
        <tissue evidence="2">Muscle</tissue>
    </source>
</reference>
<dbReference type="AlphaFoldDB" id="A0A7J5XSD6"/>
<organism evidence="2 3">
    <name type="scientific">Dissostichus mawsoni</name>
    <name type="common">Antarctic cod</name>
    <dbReference type="NCBI Taxonomy" id="36200"/>
    <lineage>
        <taxon>Eukaryota</taxon>
        <taxon>Metazoa</taxon>
        <taxon>Chordata</taxon>
        <taxon>Craniata</taxon>
        <taxon>Vertebrata</taxon>
        <taxon>Euteleostomi</taxon>
        <taxon>Actinopterygii</taxon>
        <taxon>Neopterygii</taxon>
        <taxon>Teleostei</taxon>
        <taxon>Neoteleostei</taxon>
        <taxon>Acanthomorphata</taxon>
        <taxon>Eupercaria</taxon>
        <taxon>Perciformes</taxon>
        <taxon>Notothenioidei</taxon>
        <taxon>Nototheniidae</taxon>
        <taxon>Dissostichus</taxon>
    </lineage>
</organism>
<comment type="caution">
    <text evidence="2">The sequence shown here is derived from an EMBL/GenBank/DDBJ whole genome shotgun (WGS) entry which is preliminary data.</text>
</comment>
<dbReference type="Proteomes" id="UP000518266">
    <property type="component" value="Unassembled WGS sequence"/>
</dbReference>
<evidence type="ECO:0000313" key="2">
    <source>
        <dbReference type="EMBL" id="KAF3839781.1"/>
    </source>
</evidence>
<dbReference type="EMBL" id="JAAKFY010000021">
    <property type="protein sequence ID" value="KAF3839781.1"/>
    <property type="molecule type" value="Genomic_DNA"/>
</dbReference>